<organism evidence="2 3">
    <name type="scientific">Congzhengia minquanensis</name>
    <dbReference type="NCBI Taxonomy" id="2763657"/>
    <lineage>
        <taxon>Bacteria</taxon>
        <taxon>Bacillati</taxon>
        <taxon>Bacillota</taxon>
        <taxon>Clostridia</taxon>
        <taxon>Eubacteriales</taxon>
        <taxon>Oscillospiraceae</taxon>
        <taxon>Congzhengia</taxon>
    </lineage>
</organism>
<name>A0A926DIU7_9FIRM</name>
<evidence type="ECO:0000313" key="2">
    <source>
        <dbReference type="EMBL" id="MBC8539725.1"/>
    </source>
</evidence>
<dbReference type="RefSeq" id="WP_249310936.1">
    <property type="nucleotide sequence ID" value="NZ_JACRSU010000001.1"/>
</dbReference>
<dbReference type="EMBL" id="JACRSU010000001">
    <property type="protein sequence ID" value="MBC8539725.1"/>
    <property type="molecule type" value="Genomic_DNA"/>
</dbReference>
<dbReference type="GO" id="GO:0017178">
    <property type="term" value="F:diphthine-ammonia ligase activity"/>
    <property type="evidence" value="ECO:0007669"/>
    <property type="project" value="UniProtKB-EC"/>
</dbReference>
<dbReference type="Proteomes" id="UP000611762">
    <property type="component" value="Unassembled WGS sequence"/>
</dbReference>
<dbReference type="CDD" id="cd01994">
    <property type="entry name" value="AANH_PF0828-like"/>
    <property type="match status" value="1"/>
</dbReference>
<dbReference type="InterPro" id="IPR014729">
    <property type="entry name" value="Rossmann-like_a/b/a_fold"/>
</dbReference>
<dbReference type="EC" id="6.3.1.14" evidence="2"/>
<keyword evidence="2" id="KW-0436">Ligase</keyword>
<gene>
    <name evidence="2" type="ORF">H8698_01890</name>
</gene>
<comment type="caution">
    <text evidence="2">The sequence shown here is derived from an EMBL/GenBank/DDBJ whole genome shotgun (WGS) entry which is preliminary data.</text>
</comment>
<reference evidence="2" key="1">
    <citation type="submission" date="2020-08" db="EMBL/GenBank/DDBJ databases">
        <title>Genome public.</title>
        <authorList>
            <person name="Liu C."/>
            <person name="Sun Q."/>
        </authorList>
    </citation>
    <scope>NUCLEOTIDE SEQUENCE</scope>
    <source>
        <strain evidence="2">H8</strain>
    </source>
</reference>
<feature type="domain" description="Diphthamide synthase" evidence="1">
    <location>
        <begin position="8"/>
        <end position="203"/>
    </location>
</feature>
<dbReference type="SUPFAM" id="SSF52402">
    <property type="entry name" value="Adenine nucleotide alpha hydrolases-like"/>
    <property type="match status" value="1"/>
</dbReference>
<evidence type="ECO:0000313" key="3">
    <source>
        <dbReference type="Proteomes" id="UP000611762"/>
    </source>
</evidence>
<evidence type="ECO:0000259" key="1">
    <source>
        <dbReference type="Pfam" id="PF01902"/>
    </source>
</evidence>
<accession>A0A926DIU7</accession>
<sequence length="222" mass="24644">MRDWNEVRFVASYSGGKDSVLAIHRAICQGMVLQALIITYNTDLERSWFHGVPPEILAEVEQSVGVPVQLIRTAGADYNANFERALLEQKKLGAQACVFGDIDIEGHLQWGIERCNAAGVEACFPLWKENRESLVRECISCGFVPYITVVDTKRLSADFLGHPITPQVMERIKDAGADVCGENGEYHTFVTDGPIFAQPLPIEFSAPQQHGGYAVQPMHLRK</sequence>
<dbReference type="NCBIfam" id="TIGR00290">
    <property type="entry name" value="MJ0570_dom"/>
    <property type="match status" value="1"/>
</dbReference>
<dbReference type="Pfam" id="PF01902">
    <property type="entry name" value="Diphthami_syn_2"/>
    <property type="match status" value="1"/>
</dbReference>
<dbReference type="Gene3D" id="3.90.1490.10">
    <property type="entry name" value="putative n-type atp pyrophosphatase, domain 2"/>
    <property type="match status" value="1"/>
</dbReference>
<dbReference type="Gene3D" id="3.40.50.620">
    <property type="entry name" value="HUPs"/>
    <property type="match status" value="1"/>
</dbReference>
<proteinExistence type="predicted"/>
<protein>
    <submittedName>
        <fullName evidence="2">Diphthine--ammonia ligase</fullName>
        <ecNumber evidence="2">6.3.1.14</ecNumber>
    </submittedName>
</protein>
<dbReference type="InterPro" id="IPR002761">
    <property type="entry name" value="Diphthami_syn_dom"/>
</dbReference>
<dbReference type="AlphaFoldDB" id="A0A926DIU7"/>
<keyword evidence="3" id="KW-1185">Reference proteome</keyword>